<dbReference type="GO" id="GO:0034058">
    <property type="term" value="P:endosomal vesicle fusion"/>
    <property type="evidence" value="ECO:0007669"/>
    <property type="project" value="TreeGrafter"/>
</dbReference>
<dbReference type="OMA" id="KWPKISW"/>
<keyword evidence="4" id="KW-0653">Protein transport</keyword>
<dbReference type="KEGG" id="lel:PVL30_002337"/>
<evidence type="ECO:0000313" key="7">
    <source>
        <dbReference type="EMBL" id="EDK47059.1"/>
    </source>
</evidence>
<protein>
    <recommendedName>
        <fullName evidence="6">CNH domain-containing protein</fullName>
    </recommendedName>
</protein>
<dbReference type="GO" id="GO:0006914">
    <property type="term" value="P:autophagy"/>
    <property type="evidence" value="ECO:0007669"/>
    <property type="project" value="TreeGrafter"/>
</dbReference>
<evidence type="ECO:0000256" key="4">
    <source>
        <dbReference type="ARBA" id="ARBA00022927"/>
    </source>
</evidence>
<feature type="coiled-coil region" evidence="5">
    <location>
        <begin position="274"/>
        <end position="305"/>
    </location>
</feature>
<dbReference type="VEuPathDB" id="FungiDB:LELG_05240"/>
<evidence type="ECO:0000256" key="1">
    <source>
        <dbReference type="ARBA" id="ARBA00004496"/>
    </source>
</evidence>
<dbReference type="HOGENOM" id="CLU_330932_0_0_1"/>
<evidence type="ECO:0000313" key="8">
    <source>
        <dbReference type="Proteomes" id="UP000001996"/>
    </source>
</evidence>
<dbReference type="STRING" id="379508.A5E6K1"/>
<dbReference type="GO" id="GO:0005737">
    <property type="term" value="C:cytoplasm"/>
    <property type="evidence" value="ECO:0007669"/>
    <property type="project" value="UniProtKB-SubCell"/>
</dbReference>
<organism evidence="7 8">
    <name type="scientific">Lodderomyces elongisporus (strain ATCC 11503 / CBS 2605 / JCM 1781 / NBRC 1676 / NRRL YB-4239)</name>
    <name type="common">Yeast</name>
    <name type="synonym">Saccharomyces elongisporus</name>
    <dbReference type="NCBI Taxonomy" id="379508"/>
    <lineage>
        <taxon>Eukaryota</taxon>
        <taxon>Fungi</taxon>
        <taxon>Dikarya</taxon>
        <taxon>Ascomycota</taxon>
        <taxon>Saccharomycotina</taxon>
        <taxon>Pichiomycetes</taxon>
        <taxon>Debaryomycetaceae</taxon>
        <taxon>Candida/Lodderomyces clade</taxon>
        <taxon>Lodderomyces</taxon>
    </lineage>
</organism>
<dbReference type="GeneID" id="5230660"/>
<gene>
    <name evidence="7" type="ORF">LELG_05240</name>
</gene>
<comment type="subcellular location">
    <subcellularLocation>
        <location evidence="1">Cytoplasm</location>
    </subcellularLocation>
</comment>
<sequence length="877" mass="99878">MIPLQLDPIVSNLPLSNESISAVASYERSIYIGTSNGELLHYYIFEDATEYLLIGQLPLKKHINKIICLKDLEQVFVLVADVLKAFSLPELTPISTNTELKDVQNICPNVDGNLNGIMSITSSSIQSITLSANCWSVSRTYDVSRAMLCTLPNKNGMIFGADNEKYFIIKNGAMLPLFEYNSGDKFEPHLEQFYTSTGSEEYLFTILTDLNTSMAMFINWHGDVTRGTLTWVDHGYPDSVTVVWPYVYAVFQSTLVVSSLESLEHVKTARVKDNTQFQSLIDALVEEEEEEKEEQKKENKVTEKKFIGENDSSKKKKDEGKEVKLESAEITSFHVQNNSTYYIDQPEQEIIGKTQSTTKQSNLIVFSNKNVYALHPVSSTLSIHEAFQNALITDEFEKVFNNTDESDYAVHVKLLASFLSDEKPVFDLLTKRRFDGKLVVDPNLAIKLLGGGDQYTYEVFPGLNNIVNEWDYSDAELMEKYLLALEPSDVSPEIRKLVYQICTEEEKIQTFLTRDKWTSLATDKEILTVLTEKKMFKSVSKIYAALGKEAAKAYLEFLQQHISNELVDDGIDLLSRGVLEDQDYTNLVMVLLKQNKDKTYKFMRKSEKYLQLNKEILGGLASGQDEVDLAVLQVEILEKLWVKNQKSKLANELFHAVTKALVLLTEANPDRFSDLKSQYAKANDITENQWPKLLWIDYLSLQPNDQVLNLYIKSFELTIVESVNIPKDKVFEYHRMIRDNDTAALLNFGDFSAAEQLAAGGSRPVPRSCHYKDLVNTKELPTDISKLLLILKFYLGLYEEGISTEMAIQHFVQSYASKIPPLEIIQLLPRKMPVAYLSEYLKKCINEVKMKAREQVLTKNLLKSNISQSRRIIKDLL</sequence>
<evidence type="ECO:0000256" key="2">
    <source>
        <dbReference type="ARBA" id="ARBA00022448"/>
    </source>
</evidence>
<dbReference type="AlphaFoldDB" id="A5E6K1"/>
<dbReference type="GO" id="GO:0015031">
    <property type="term" value="P:protein transport"/>
    <property type="evidence" value="ECO:0007669"/>
    <property type="project" value="UniProtKB-KW"/>
</dbReference>
<dbReference type="eggNOG" id="KOG2063">
    <property type="taxonomic scope" value="Eukaryota"/>
</dbReference>
<dbReference type="GO" id="GO:0016020">
    <property type="term" value="C:membrane"/>
    <property type="evidence" value="ECO:0007669"/>
    <property type="project" value="TreeGrafter"/>
</dbReference>
<dbReference type="Proteomes" id="UP000001996">
    <property type="component" value="Unassembled WGS sequence"/>
</dbReference>
<keyword evidence="2" id="KW-0813">Transport</keyword>
<dbReference type="PROSITE" id="PS50219">
    <property type="entry name" value="CNH"/>
    <property type="match status" value="1"/>
</dbReference>
<keyword evidence="5" id="KW-0175">Coiled coil</keyword>
<dbReference type="OrthoDB" id="5325112at2759"/>
<evidence type="ECO:0000256" key="3">
    <source>
        <dbReference type="ARBA" id="ARBA00022490"/>
    </source>
</evidence>
<dbReference type="FunCoup" id="A5E6K1">
    <property type="interactions" value="61"/>
</dbReference>
<reference evidence="7 8" key="1">
    <citation type="journal article" date="2009" name="Nature">
        <title>Evolution of pathogenicity and sexual reproduction in eight Candida genomes.</title>
        <authorList>
            <person name="Butler G."/>
            <person name="Rasmussen M.D."/>
            <person name="Lin M.F."/>
            <person name="Santos M.A."/>
            <person name="Sakthikumar S."/>
            <person name="Munro C.A."/>
            <person name="Rheinbay E."/>
            <person name="Grabherr M."/>
            <person name="Forche A."/>
            <person name="Reedy J.L."/>
            <person name="Agrafioti I."/>
            <person name="Arnaud M.B."/>
            <person name="Bates S."/>
            <person name="Brown A.J."/>
            <person name="Brunke S."/>
            <person name="Costanzo M.C."/>
            <person name="Fitzpatrick D.A."/>
            <person name="de Groot P.W."/>
            <person name="Harris D."/>
            <person name="Hoyer L.L."/>
            <person name="Hube B."/>
            <person name="Klis F.M."/>
            <person name="Kodira C."/>
            <person name="Lennard N."/>
            <person name="Logue M.E."/>
            <person name="Martin R."/>
            <person name="Neiman A.M."/>
            <person name="Nikolaou E."/>
            <person name="Quail M.A."/>
            <person name="Quinn J."/>
            <person name="Santos M.C."/>
            <person name="Schmitzberger F.F."/>
            <person name="Sherlock G."/>
            <person name="Shah P."/>
            <person name="Silverstein K.A."/>
            <person name="Skrzypek M.S."/>
            <person name="Soll D."/>
            <person name="Staggs R."/>
            <person name="Stansfield I."/>
            <person name="Stumpf M.P."/>
            <person name="Sudbery P.E."/>
            <person name="Srikantha T."/>
            <person name="Zeng Q."/>
            <person name="Berman J."/>
            <person name="Berriman M."/>
            <person name="Heitman J."/>
            <person name="Gow N.A."/>
            <person name="Lorenz M.C."/>
            <person name="Birren B.W."/>
            <person name="Kellis M."/>
            <person name="Cuomo C.A."/>
        </authorList>
    </citation>
    <scope>NUCLEOTIDE SEQUENCE [LARGE SCALE GENOMIC DNA]</scope>
    <source>
        <strain evidence="8">ATCC 11503 / BCRC 21390 / CBS 2605 / JCM 1781 / NBRC 1676 / NRRL YB-4239</strain>
    </source>
</reference>
<keyword evidence="3" id="KW-0963">Cytoplasm</keyword>
<dbReference type="PANTHER" id="PTHR12894:SF27">
    <property type="entry name" value="TRANSFORMING GROWTH FACTOR-BETA RECEPTOR-ASSOCIATED PROTEIN 1"/>
    <property type="match status" value="1"/>
</dbReference>
<dbReference type="PANTHER" id="PTHR12894">
    <property type="entry name" value="CNH DOMAIN CONTAINING"/>
    <property type="match status" value="1"/>
</dbReference>
<dbReference type="EMBL" id="CH981532">
    <property type="protein sequence ID" value="EDK47059.1"/>
    <property type="molecule type" value="Genomic_DNA"/>
</dbReference>
<evidence type="ECO:0000259" key="6">
    <source>
        <dbReference type="PROSITE" id="PS50219"/>
    </source>
</evidence>
<proteinExistence type="predicted"/>
<evidence type="ECO:0000256" key="5">
    <source>
        <dbReference type="SAM" id="Coils"/>
    </source>
</evidence>
<keyword evidence="8" id="KW-1185">Reference proteome</keyword>
<dbReference type="InterPro" id="IPR001180">
    <property type="entry name" value="CNH_dom"/>
</dbReference>
<accession>A5E6K1</accession>
<dbReference type="InterPro" id="IPR032914">
    <property type="entry name" value="Vam6/VPS39/TRAP1"/>
</dbReference>
<name>A5E6K1_LODEL</name>
<feature type="domain" description="CNH" evidence="6">
    <location>
        <begin position="17"/>
        <end position="284"/>
    </location>
</feature>
<dbReference type="InParanoid" id="A5E6K1"/>